<proteinExistence type="inferred from homology"/>
<dbReference type="GO" id="GO:0016887">
    <property type="term" value="F:ATP hydrolysis activity"/>
    <property type="evidence" value="ECO:0007669"/>
    <property type="project" value="InterPro"/>
</dbReference>
<feature type="domain" description="ABC transporter" evidence="5">
    <location>
        <begin position="9"/>
        <end position="259"/>
    </location>
</feature>
<dbReference type="OrthoDB" id="4008250at2"/>
<dbReference type="EMBL" id="CP032624">
    <property type="protein sequence ID" value="AYG03970.1"/>
    <property type="molecule type" value="Genomic_DNA"/>
</dbReference>
<dbReference type="RefSeq" id="WP_120789500.1">
    <property type="nucleotide sequence ID" value="NZ_CP032624.1"/>
</dbReference>
<dbReference type="NCBIfam" id="NF008453">
    <property type="entry name" value="PRK11308.1"/>
    <property type="match status" value="2"/>
</dbReference>
<evidence type="ECO:0000313" key="6">
    <source>
        <dbReference type="EMBL" id="AYG03970.1"/>
    </source>
</evidence>
<keyword evidence="3" id="KW-0547">Nucleotide-binding</keyword>
<dbReference type="GO" id="GO:0015833">
    <property type="term" value="P:peptide transport"/>
    <property type="evidence" value="ECO:0007669"/>
    <property type="project" value="InterPro"/>
</dbReference>
<dbReference type="AlphaFoldDB" id="A0A387BSE1"/>
<dbReference type="InterPro" id="IPR050319">
    <property type="entry name" value="ABC_transp_ATP-bind"/>
</dbReference>
<dbReference type="GO" id="GO:0055085">
    <property type="term" value="P:transmembrane transport"/>
    <property type="evidence" value="ECO:0007669"/>
    <property type="project" value="UniProtKB-ARBA"/>
</dbReference>
<dbReference type="PROSITE" id="PS00211">
    <property type="entry name" value="ABC_TRANSPORTER_1"/>
    <property type="match status" value="2"/>
</dbReference>
<dbReference type="PROSITE" id="PS50893">
    <property type="entry name" value="ABC_TRANSPORTER_2"/>
    <property type="match status" value="2"/>
</dbReference>
<evidence type="ECO:0000259" key="5">
    <source>
        <dbReference type="PROSITE" id="PS50893"/>
    </source>
</evidence>
<dbReference type="InterPro" id="IPR013563">
    <property type="entry name" value="Oligopep_ABC_C"/>
</dbReference>
<evidence type="ECO:0000313" key="7">
    <source>
        <dbReference type="Proteomes" id="UP000275069"/>
    </source>
</evidence>
<reference evidence="6 7" key="1">
    <citation type="submission" date="2018-09" db="EMBL/GenBank/DDBJ databases">
        <title>Genome sequencing of strain 2DFW10M-5.</title>
        <authorList>
            <person name="Heo J."/>
            <person name="Kim S.-J."/>
            <person name="Kwon S.-W."/>
        </authorList>
    </citation>
    <scope>NUCLEOTIDE SEQUENCE [LARGE SCALE GENOMIC DNA]</scope>
    <source>
        <strain evidence="6 7">2DFW10M-5</strain>
    </source>
</reference>
<keyword evidence="2" id="KW-0813">Transport</keyword>
<dbReference type="Proteomes" id="UP000275069">
    <property type="component" value="Chromosome"/>
</dbReference>
<name>A0A387BSE1_9MICO</name>
<protein>
    <submittedName>
        <fullName evidence="6">ABC transporter ATP-binding protein</fullName>
    </submittedName>
</protein>
<sequence length="545" mass="57928">MTDAEAALLSVKNLRVAYEAGDRSVEAVRGVDFEVGRGEIVAIVGESGSGKTTTAQAVIHLLDPTARVTADELAFDGTELTKLSRGQWREVRGARIGLIPQDPVVSLDPVKKVGEQVAEALRVHKLAGRRAAAIRAVELLELAGLSQPALRAKQFPHQLSGGMKQRALIASALAPDPELIIADEPTSALDVTVQKQILDHLSSLVRERGTAVLLITHDLAVAADRADRILVMQGGEIVESGSAAQVLGAPRHPYTRALVAAAPALSGGRLQPSAQVRERAQADAAPVRPATTLLAAANLTKDFGSGRDRLRAVNEVSFDIARGETFALVGESGSGKSTTARLVARLETATAGAVALDGHDYTHARGEALRQLRRRLQLVYQNPYASLDPRFTVADAVDEPLRAFGTVREARAKRVAELIDLVALPASFATRRPAELSGGQRQRVAIARALALEPDLVVLDEAVSALDVSVQAQILQLLTDLQAELGLAYLFITHDLAVVRQIADRVGVMQGGRLVETGSATGILESPAVEYTQRLLEAIPGRDFA</sequence>
<dbReference type="Gene3D" id="3.40.50.300">
    <property type="entry name" value="P-loop containing nucleotide triphosphate hydrolases"/>
    <property type="match status" value="2"/>
</dbReference>
<accession>A0A387BSE1</accession>
<dbReference type="Pfam" id="PF08352">
    <property type="entry name" value="oligo_HPY"/>
    <property type="match status" value="1"/>
</dbReference>
<evidence type="ECO:0000256" key="4">
    <source>
        <dbReference type="ARBA" id="ARBA00022840"/>
    </source>
</evidence>
<dbReference type="NCBIfam" id="NF007739">
    <property type="entry name" value="PRK10419.1"/>
    <property type="match status" value="2"/>
</dbReference>
<keyword evidence="4 6" id="KW-0067">ATP-binding</keyword>
<dbReference type="PANTHER" id="PTHR43776">
    <property type="entry name" value="TRANSPORT ATP-BINDING PROTEIN"/>
    <property type="match status" value="1"/>
</dbReference>
<feature type="domain" description="ABC transporter" evidence="5">
    <location>
        <begin position="294"/>
        <end position="536"/>
    </location>
</feature>
<keyword evidence="7" id="KW-1185">Reference proteome</keyword>
<dbReference type="FunFam" id="3.40.50.300:FF:000016">
    <property type="entry name" value="Oligopeptide ABC transporter ATP-binding component"/>
    <property type="match status" value="1"/>
</dbReference>
<dbReference type="InterPro" id="IPR003439">
    <property type="entry name" value="ABC_transporter-like_ATP-bd"/>
</dbReference>
<comment type="similarity">
    <text evidence="1">Belongs to the ABC transporter superfamily.</text>
</comment>
<dbReference type="InterPro" id="IPR027417">
    <property type="entry name" value="P-loop_NTPase"/>
</dbReference>
<dbReference type="PANTHER" id="PTHR43776:SF7">
    <property type="entry name" value="D,D-DIPEPTIDE TRANSPORT ATP-BINDING PROTEIN DDPF-RELATED"/>
    <property type="match status" value="1"/>
</dbReference>
<gene>
    <name evidence="6" type="ORF">D7I44_10765</name>
</gene>
<evidence type="ECO:0000256" key="3">
    <source>
        <dbReference type="ARBA" id="ARBA00022741"/>
    </source>
</evidence>
<evidence type="ECO:0000256" key="2">
    <source>
        <dbReference type="ARBA" id="ARBA00022448"/>
    </source>
</evidence>
<dbReference type="Pfam" id="PF00005">
    <property type="entry name" value="ABC_tran"/>
    <property type="match status" value="2"/>
</dbReference>
<dbReference type="GO" id="GO:0005524">
    <property type="term" value="F:ATP binding"/>
    <property type="evidence" value="ECO:0007669"/>
    <property type="project" value="UniProtKB-KW"/>
</dbReference>
<dbReference type="InterPro" id="IPR003593">
    <property type="entry name" value="AAA+_ATPase"/>
</dbReference>
<dbReference type="SUPFAM" id="SSF52540">
    <property type="entry name" value="P-loop containing nucleoside triphosphate hydrolases"/>
    <property type="match status" value="2"/>
</dbReference>
<dbReference type="InterPro" id="IPR017871">
    <property type="entry name" value="ABC_transporter-like_CS"/>
</dbReference>
<dbReference type="CDD" id="cd03257">
    <property type="entry name" value="ABC_NikE_OppD_transporters"/>
    <property type="match status" value="2"/>
</dbReference>
<dbReference type="SMART" id="SM00382">
    <property type="entry name" value="AAA"/>
    <property type="match status" value="2"/>
</dbReference>
<organism evidence="6 7">
    <name type="scientific">Gryllotalpicola protaetiae</name>
    <dbReference type="NCBI Taxonomy" id="2419771"/>
    <lineage>
        <taxon>Bacteria</taxon>
        <taxon>Bacillati</taxon>
        <taxon>Actinomycetota</taxon>
        <taxon>Actinomycetes</taxon>
        <taxon>Micrococcales</taxon>
        <taxon>Microbacteriaceae</taxon>
        <taxon>Gryllotalpicola</taxon>
    </lineage>
</organism>
<evidence type="ECO:0000256" key="1">
    <source>
        <dbReference type="ARBA" id="ARBA00005417"/>
    </source>
</evidence>
<dbReference type="KEGG" id="gry:D7I44_10765"/>